<dbReference type="RefSeq" id="WP_345467989.1">
    <property type="nucleotide sequence ID" value="NZ_BAABLK010000029.1"/>
</dbReference>
<reference evidence="4" key="1">
    <citation type="journal article" date="2019" name="Int. J. Syst. Evol. Microbiol.">
        <title>The Global Catalogue of Microorganisms (GCM) 10K type strain sequencing project: providing services to taxonomists for standard genome sequencing and annotation.</title>
        <authorList>
            <consortium name="The Broad Institute Genomics Platform"/>
            <consortium name="The Broad Institute Genome Sequencing Center for Infectious Disease"/>
            <person name="Wu L."/>
            <person name="Ma J."/>
        </authorList>
    </citation>
    <scope>NUCLEOTIDE SEQUENCE [LARGE SCALE GENOMIC DNA]</scope>
    <source>
        <strain evidence="4">JCM 18952</strain>
    </source>
</reference>
<sequence>MYTLIPRNSTARGSVVYVHGGGWVNEIAPQHWQLAAQIAAEAMITVKVLIYPLVPFGSAREVVEGVSAEVLESTRAHGPTVLAGDSAGGQIVLSTLLRLRDIHGLTLPRAIAISPALDLSMTNPQIQVVQPSDPWLGTEGAKVFIDLWKGTLDVLDPVVSPLEGSLEGLGPITIFSGTRDILNPDSKLFTAKATTAGVDVEFIEIDGQIHVYPLLPTRIGQDARKKIVGRVAEAISDVTW</sequence>
<keyword evidence="1" id="KW-0378">Hydrolase</keyword>
<dbReference type="PANTHER" id="PTHR48081">
    <property type="entry name" value="AB HYDROLASE SUPERFAMILY PROTEIN C4A8.06C"/>
    <property type="match status" value="1"/>
</dbReference>
<organism evidence="3 4">
    <name type="scientific">Paeniglutamicibacter antarcticus</name>
    <dbReference type="NCBI Taxonomy" id="494023"/>
    <lineage>
        <taxon>Bacteria</taxon>
        <taxon>Bacillati</taxon>
        <taxon>Actinomycetota</taxon>
        <taxon>Actinomycetes</taxon>
        <taxon>Micrococcales</taxon>
        <taxon>Micrococcaceae</taxon>
        <taxon>Paeniglutamicibacter</taxon>
    </lineage>
</organism>
<keyword evidence="4" id="KW-1185">Reference proteome</keyword>
<evidence type="ECO:0000259" key="2">
    <source>
        <dbReference type="Pfam" id="PF07859"/>
    </source>
</evidence>
<dbReference type="EMBL" id="BAABLK010000029">
    <property type="protein sequence ID" value="GAA5227517.1"/>
    <property type="molecule type" value="Genomic_DNA"/>
</dbReference>
<dbReference type="PANTHER" id="PTHR48081:SF8">
    <property type="entry name" value="ALPHA_BETA HYDROLASE FOLD-3 DOMAIN-CONTAINING PROTEIN-RELATED"/>
    <property type="match status" value="1"/>
</dbReference>
<evidence type="ECO:0000313" key="4">
    <source>
        <dbReference type="Proteomes" id="UP001501257"/>
    </source>
</evidence>
<name>A0ABP9TP95_9MICC</name>
<feature type="domain" description="Alpha/beta hydrolase fold-3" evidence="2">
    <location>
        <begin position="15"/>
        <end position="212"/>
    </location>
</feature>
<evidence type="ECO:0000256" key="1">
    <source>
        <dbReference type="ARBA" id="ARBA00022801"/>
    </source>
</evidence>
<dbReference type="InterPro" id="IPR050300">
    <property type="entry name" value="GDXG_lipolytic_enzyme"/>
</dbReference>
<evidence type="ECO:0000313" key="3">
    <source>
        <dbReference type="EMBL" id="GAA5227517.1"/>
    </source>
</evidence>
<protein>
    <recommendedName>
        <fullName evidence="2">Alpha/beta hydrolase fold-3 domain-containing protein</fullName>
    </recommendedName>
</protein>
<dbReference type="SUPFAM" id="SSF53474">
    <property type="entry name" value="alpha/beta-Hydrolases"/>
    <property type="match status" value="1"/>
</dbReference>
<proteinExistence type="predicted"/>
<accession>A0ABP9TP95</accession>
<dbReference type="InterPro" id="IPR029058">
    <property type="entry name" value="AB_hydrolase_fold"/>
</dbReference>
<comment type="caution">
    <text evidence="3">The sequence shown here is derived from an EMBL/GenBank/DDBJ whole genome shotgun (WGS) entry which is preliminary data.</text>
</comment>
<dbReference type="Pfam" id="PF07859">
    <property type="entry name" value="Abhydrolase_3"/>
    <property type="match status" value="1"/>
</dbReference>
<gene>
    <name evidence="3" type="ORF">GCM10025778_20500</name>
</gene>
<dbReference type="InterPro" id="IPR013094">
    <property type="entry name" value="AB_hydrolase_3"/>
</dbReference>
<dbReference type="Gene3D" id="3.40.50.1820">
    <property type="entry name" value="alpha/beta hydrolase"/>
    <property type="match status" value="1"/>
</dbReference>
<dbReference type="Proteomes" id="UP001501257">
    <property type="component" value="Unassembled WGS sequence"/>
</dbReference>